<feature type="transmembrane region" description="Helical" evidence="10">
    <location>
        <begin position="404"/>
        <end position="424"/>
    </location>
</feature>
<keyword evidence="6 10" id="KW-0812">Transmembrane</keyword>
<keyword evidence="10" id="KW-0520">NAD</keyword>
<feature type="transmembrane region" description="Helical" evidence="10">
    <location>
        <begin position="132"/>
        <end position="153"/>
    </location>
</feature>
<feature type="transmembrane region" description="Helical" evidence="10">
    <location>
        <begin position="299"/>
        <end position="316"/>
    </location>
</feature>
<dbReference type="InterPro" id="IPR010227">
    <property type="entry name" value="NADH_Q_OxRdtase_chainM/4"/>
</dbReference>
<dbReference type="GO" id="GO:0008137">
    <property type="term" value="F:NADH dehydrogenase (ubiquinone) activity"/>
    <property type="evidence" value="ECO:0007669"/>
    <property type="project" value="UniProtKB-UniRule"/>
</dbReference>
<dbReference type="PRINTS" id="PR01437">
    <property type="entry name" value="NUOXDRDTASE4"/>
</dbReference>
<evidence type="ECO:0000256" key="5">
    <source>
        <dbReference type="ARBA" id="ARBA00021006"/>
    </source>
</evidence>
<feature type="transmembrane region" description="Helical" evidence="10">
    <location>
        <begin position="445"/>
        <end position="466"/>
    </location>
</feature>
<dbReference type="EC" id="7.1.1.2" evidence="4 10"/>
<feature type="transmembrane region" description="Helical" evidence="10">
    <location>
        <begin position="160"/>
        <end position="183"/>
    </location>
</feature>
<comment type="subcellular location">
    <subcellularLocation>
        <location evidence="2">Membrane</location>
        <topology evidence="2">Multi-pass membrane protein</topology>
    </subcellularLocation>
    <subcellularLocation>
        <location evidence="10">Mitochondrion membrane</location>
        <topology evidence="10">Multi-pass membrane protein</topology>
    </subcellularLocation>
</comment>
<feature type="domain" description="NADH:quinone oxidoreductase/Mrp antiporter transmembrane" evidence="11">
    <location>
        <begin position="127"/>
        <end position="411"/>
    </location>
</feature>
<geneLocation type="mitochondrion" evidence="12"/>
<keyword evidence="10" id="KW-0679">Respiratory chain</keyword>
<dbReference type="InterPro" id="IPR001750">
    <property type="entry name" value="ND/Mrp_TM"/>
</dbReference>
<evidence type="ECO:0000313" key="12">
    <source>
        <dbReference type="EMBL" id="ALO20727.1"/>
    </source>
</evidence>
<evidence type="ECO:0000256" key="9">
    <source>
        <dbReference type="ARBA" id="ARBA00049551"/>
    </source>
</evidence>
<comment type="function">
    <text evidence="1">Core subunit of the mitochondrial membrane respiratory chain NADH dehydrogenase (Complex I) that is believed to belong to the minimal assembly required for catalysis. Complex I functions in the transfer of electrons from NADH to the respiratory chain. The immediate electron acceptor for the enzyme is believed to be ubiquinone.</text>
</comment>
<feature type="transmembrane region" description="Helical" evidence="10">
    <location>
        <begin position="269"/>
        <end position="287"/>
    </location>
</feature>
<dbReference type="PANTHER" id="PTHR43507">
    <property type="entry name" value="NADH-UBIQUINONE OXIDOREDUCTASE CHAIN 4"/>
    <property type="match status" value="1"/>
</dbReference>
<dbReference type="GO" id="GO:0048039">
    <property type="term" value="F:ubiquinone binding"/>
    <property type="evidence" value="ECO:0007669"/>
    <property type="project" value="TreeGrafter"/>
</dbReference>
<proteinExistence type="inferred from homology"/>
<keyword evidence="8 10" id="KW-0472">Membrane</keyword>
<evidence type="ECO:0000259" key="11">
    <source>
        <dbReference type="Pfam" id="PF00361"/>
    </source>
</evidence>
<dbReference type="InterPro" id="IPR003918">
    <property type="entry name" value="NADH_UbQ_OxRdtase"/>
</dbReference>
<comment type="catalytic activity">
    <reaction evidence="9 10">
        <text>a ubiquinone + NADH + 5 H(+)(in) = a ubiquinol + NAD(+) + 4 H(+)(out)</text>
        <dbReference type="Rhea" id="RHEA:29091"/>
        <dbReference type="Rhea" id="RHEA-COMP:9565"/>
        <dbReference type="Rhea" id="RHEA-COMP:9566"/>
        <dbReference type="ChEBI" id="CHEBI:15378"/>
        <dbReference type="ChEBI" id="CHEBI:16389"/>
        <dbReference type="ChEBI" id="CHEBI:17976"/>
        <dbReference type="ChEBI" id="CHEBI:57540"/>
        <dbReference type="ChEBI" id="CHEBI:57945"/>
        <dbReference type="EC" id="7.1.1.2"/>
    </reaction>
</comment>
<sequence>MIQIILISFLAIINILFINKKKDTTIKKVSLFWSIVILFIYILIILNYNQILGEQSILNFFWIDVFSFKWGPSLFNLDGISIILIGLAILLKPICILLTWFSDFYNKKEFYILLFTIIFPVVLFFSSSNLMIFYITFETTLIPMFLMIGIWGYRQEKIRAAYYFFFYTLIGSLLMLLSIFKIYNLTGTLNYHNLLTIEIPEYLQFWLFLGFFLSFAVKIPMFPLHIWLPRAHVEAPITGSVLLAGILLKLGGYGFLRFSYTLFPLASNYFSPFIICLSLIAIIYGSLTTCRQSDMKTLIAYSSVAHMGLVTLSIFTHSFEGIIASIAIMVAHGLVSPALFISTSVLYARHHTRAIKYYKGLTVSMPIFACLTLILFLANISFPLTFNFIAEFFSVLCAFKYSKLVGLLSCVGMLLGTVYSLYYFNRVYFGNISLHLEKSRDIIRSEFNVFVPLIIITIFLGVYPNFFINFINFNSYINISL</sequence>
<feature type="transmembrane region" description="Helical" evidence="10">
    <location>
        <begin position="203"/>
        <end position="228"/>
    </location>
</feature>
<organism evidence="12">
    <name type="scientific">Proboscidactyla flavicirrata</name>
    <dbReference type="NCBI Taxonomy" id="323328"/>
    <lineage>
        <taxon>Eukaryota</taxon>
        <taxon>Metazoa</taxon>
        <taxon>Cnidaria</taxon>
        <taxon>Hydrozoa</taxon>
        <taxon>Hydroidolina</taxon>
        <taxon>Anthoathecata</taxon>
        <taxon>Filifera</taxon>
        <taxon>Proboscidactylidae</taxon>
        <taxon>Proboscidactyla</taxon>
    </lineage>
</organism>
<evidence type="ECO:0000256" key="3">
    <source>
        <dbReference type="ARBA" id="ARBA00009025"/>
    </source>
</evidence>
<feature type="transmembrane region" description="Helical" evidence="10">
    <location>
        <begin position="322"/>
        <end position="348"/>
    </location>
</feature>
<protein>
    <recommendedName>
        <fullName evidence="5 10">NADH-ubiquinone oxidoreductase chain 4</fullName>
        <ecNumber evidence="4 10">7.1.1.2</ecNumber>
    </recommendedName>
</protein>
<evidence type="ECO:0000256" key="1">
    <source>
        <dbReference type="ARBA" id="ARBA00003257"/>
    </source>
</evidence>
<dbReference type="EMBL" id="KT809329">
    <property type="protein sequence ID" value="ALO20727.1"/>
    <property type="molecule type" value="Genomic_DNA"/>
</dbReference>
<evidence type="ECO:0000256" key="4">
    <source>
        <dbReference type="ARBA" id="ARBA00012944"/>
    </source>
</evidence>
<reference evidence="12" key="1">
    <citation type="journal article" date="2015" name="PeerJ">
        <title>Phylogenetic analysis of higher-level relationships within Hydroidolina (Cnidaria: Hydrozoa) using mitochondrial genome data and insight into their mitochondrial transcription.</title>
        <authorList>
            <person name="Kayal E."/>
            <person name="Bentlage B."/>
            <person name="Cartwright P."/>
            <person name="Yanagihara A.A."/>
            <person name="Lindsay D.J."/>
            <person name="Hopcroft R.R."/>
            <person name="Collins A.G."/>
        </authorList>
    </citation>
    <scope>NUCLEOTIDE SEQUENCE</scope>
</reference>
<keyword evidence="7 10" id="KW-1133">Transmembrane helix</keyword>
<dbReference type="Pfam" id="PF00361">
    <property type="entry name" value="Proton_antipo_M"/>
    <property type="match status" value="1"/>
</dbReference>
<evidence type="ECO:0000256" key="2">
    <source>
        <dbReference type="ARBA" id="ARBA00004141"/>
    </source>
</evidence>
<evidence type="ECO:0000256" key="7">
    <source>
        <dbReference type="ARBA" id="ARBA00022989"/>
    </source>
</evidence>
<name>A0A0S2IBG4_9CNID</name>
<gene>
    <name evidence="12" type="primary">nad4</name>
</gene>
<dbReference type="GO" id="GO:0015990">
    <property type="term" value="P:electron transport coupled proton transport"/>
    <property type="evidence" value="ECO:0007669"/>
    <property type="project" value="TreeGrafter"/>
</dbReference>
<keyword evidence="10 12" id="KW-0496">Mitochondrion</keyword>
<evidence type="ECO:0000256" key="10">
    <source>
        <dbReference type="RuleBase" id="RU003297"/>
    </source>
</evidence>
<evidence type="ECO:0000256" key="8">
    <source>
        <dbReference type="ARBA" id="ARBA00023136"/>
    </source>
</evidence>
<comment type="similarity">
    <text evidence="3 10">Belongs to the complex I subunit 4 family.</text>
</comment>
<keyword evidence="10" id="KW-0249">Electron transport</keyword>
<feature type="transmembrane region" description="Helical" evidence="10">
    <location>
        <begin position="80"/>
        <end position="101"/>
    </location>
</feature>
<dbReference type="AlphaFoldDB" id="A0A0S2IBG4"/>
<dbReference type="GO" id="GO:0031966">
    <property type="term" value="C:mitochondrial membrane"/>
    <property type="evidence" value="ECO:0007669"/>
    <property type="project" value="UniProtKB-SubCell"/>
</dbReference>
<comment type="function">
    <text evidence="10">Core subunit of the mitochondrial membrane respiratory chain NADH dehydrogenase (Complex I) which catalyzes electron transfer from NADH through the respiratory chain, using ubiquinone as an electron acceptor. Essential for the catalytic activity and assembly of complex I.</text>
</comment>
<dbReference type="PANTHER" id="PTHR43507:SF1">
    <property type="entry name" value="NADH-UBIQUINONE OXIDOREDUCTASE CHAIN 4"/>
    <property type="match status" value="1"/>
</dbReference>
<keyword evidence="10" id="KW-0830">Ubiquinone</keyword>
<dbReference type="GO" id="GO:0003954">
    <property type="term" value="F:NADH dehydrogenase activity"/>
    <property type="evidence" value="ECO:0007669"/>
    <property type="project" value="TreeGrafter"/>
</dbReference>
<feature type="transmembrane region" description="Helical" evidence="10">
    <location>
        <begin position="240"/>
        <end position="263"/>
    </location>
</feature>
<dbReference type="GO" id="GO:0042773">
    <property type="term" value="P:ATP synthesis coupled electron transport"/>
    <property type="evidence" value="ECO:0007669"/>
    <property type="project" value="InterPro"/>
</dbReference>
<dbReference type="NCBIfam" id="TIGR01972">
    <property type="entry name" value="NDH_I_M"/>
    <property type="match status" value="1"/>
</dbReference>
<feature type="transmembrane region" description="Helical" evidence="10">
    <location>
        <begin position="110"/>
        <end position="126"/>
    </location>
</feature>
<evidence type="ECO:0000256" key="6">
    <source>
        <dbReference type="ARBA" id="ARBA00022692"/>
    </source>
</evidence>
<feature type="transmembrane region" description="Helical" evidence="10">
    <location>
        <begin position="360"/>
        <end position="384"/>
    </location>
</feature>
<feature type="transmembrane region" description="Helical" evidence="10">
    <location>
        <begin position="29"/>
        <end position="48"/>
    </location>
</feature>
<accession>A0A0S2IBG4</accession>
<keyword evidence="10" id="KW-0813">Transport</keyword>